<keyword evidence="2" id="KW-0560">Oxidoreductase</keyword>
<organism evidence="2 3">
    <name type="scientific">Tenacibaculum caenipelagi</name>
    <dbReference type="NCBI Taxonomy" id="1325435"/>
    <lineage>
        <taxon>Bacteria</taxon>
        <taxon>Pseudomonadati</taxon>
        <taxon>Bacteroidota</taxon>
        <taxon>Flavobacteriia</taxon>
        <taxon>Flavobacteriales</taxon>
        <taxon>Flavobacteriaceae</taxon>
        <taxon>Tenacibaculum</taxon>
    </lineage>
</organism>
<name>A0A4R6TIN2_9FLAO</name>
<proteinExistence type="predicted"/>
<evidence type="ECO:0000259" key="1">
    <source>
        <dbReference type="PROSITE" id="PS51819"/>
    </source>
</evidence>
<dbReference type="Pfam" id="PF00903">
    <property type="entry name" value="Glyoxalase"/>
    <property type="match status" value="1"/>
</dbReference>
<keyword evidence="3" id="KW-1185">Reference proteome</keyword>
<dbReference type="GO" id="GO:0051213">
    <property type="term" value="F:dioxygenase activity"/>
    <property type="evidence" value="ECO:0007669"/>
    <property type="project" value="UniProtKB-KW"/>
</dbReference>
<sequence>MKLYRIILPVTDIEKAVSFYSDILGIEGVRVSPGRHYFNLQGTILACYDPVADGDEIKTQWVFHENQYIYIATPNLDKIFEKIRKSNCLYVDDKISSMPWGERLFYVNDPFKNPICFVDETTIFTGD</sequence>
<keyword evidence="2" id="KW-0223">Dioxygenase</keyword>
<dbReference type="OrthoDB" id="66829at2"/>
<reference evidence="2 3" key="1">
    <citation type="submission" date="2019-03" db="EMBL/GenBank/DDBJ databases">
        <title>Genomic Encyclopedia of Type Strains, Phase III (KMG-III): the genomes of soil and plant-associated and newly described type strains.</title>
        <authorList>
            <person name="Whitman W."/>
        </authorList>
    </citation>
    <scope>NUCLEOTIDE SEQUENCE [LARGE SCALE GENOMIC DNA]</scope>
    <source>
        <strain evidence="2 3">CECT 8283</strain>
    </source>
</reference>
<evidence type="ECO:0000313" key="2">
    <source>
        <dbReference type="EMBL" id="TDQ29981.1"/>
    </source>
</evidence>
<dbReference type="Proteomes" id="UP000295390">
    <property type="component" value="Unassembled WGS sequence"/>
</dbReference>
<dbReference type="AlphaFoldDB" id="A0A4R6TIN2"/>
<dbReference type="RefSeq" id="WP_133534519.1">
    <property type="nucleotide sequence ID" value="NZ_SNYH01000001.1"/>
</dbReference>
<dbReference type="Gene3D" id="3.10.180.10">
    <property type="entry name" value="2,3-Dihydroxybiphenyl 1,2-Dioxygenase, domain 1"/>
    <property type="match status" value="1"/>
</dbReference>
<dbReference type="PROSITE" id="PS51819">
    <property type="entry name" value="VOC"/>
    <property type="match status" value="1"/>
</dbReference>
<dbReference type="SUPFAM" id="SSF54593">
    <property type="entry name" value="Glyoxalase/Bleomycin resistance protein/Dihydroxybiphenyl dioxygenase"/>
    <property type="match status" value="1"/>
</dbReference>
<comment type="caution">
    <text evidence="2">The sequence shown here is derived from an EMBL/GenBank/DDBJ whole genome shotgun (WGS) entry which is preliminary data.</text>
</comment>
<dbReference type="InterPro" id="IPR029068">
    <property type="entry name" value="Glyas_Bleomycin-R_OHBP_Dase"/>
</dbReference>
<feature type="domain" description="VOC" evidence="1">
    <location>
        <begin position="2"/>
        <end position="120"/>
    </location>
</feature>
<dbReference type="InterPro" id="IPR037523">
    <property type="entry name" value="VOC_core"/>
</dbReference>
<protein>
    <submittedName>
        <fullName evidence="2">Glyoxalase/bleomycin resistance protein/dioxygenase superfamily protein</fullName>
    </submittedName>
</protein>
<dbReference type="InterPro" id="IPR004360">
    <property type="entry name" value="Glyas_Fos-R_dOase_dom"/>
</dbReference>
<evidence type="ECO:0000313" key="3">
    <source>
        <dbReference type="Proteomes" id="UP000295390"/>
    </source>
</evidence>
<accession>A0A4R6TIN2</accession>
<gene>
    <name evidence="2" type="ORF">DFQ07_0316</name>
</gene>
<dbReference type="EMBL" id="SNYH01000001">
    <property type="protein sequence ID" value="TDQ29981.1"/>
    <property type="molecule type" value="Genomic_DNA"/>
</dbReference>